<accession>A0A7S9QDQ3</accession>
<dbReference type="InterPro" id="IPR042100">
    <property type="entry name" value="Bug_dom1"/>
</dbReference>
<evidence type="ECO:0000256" key="1">
    <source>
        <dbReference type="ARBA" id="ARBA00006987"/>
    </source>
</evidence>
<keyword evidence="4" id="KW-1185">Reference proteome</keyword>
<dbReference type="SUPFAM" id="SSF53850">
    <property type="entry name" value="Periplasmic binding protein-like II"/>
    <property type="match status" value="1"/>
</dbReference>
<dbReference type="PIRSF" id="PIRSF017082">
    <property type="entry name" value="YflP"/>
    <property type="match status" value="1"/>
</dbReference>
<name>A0A7S9QDQ3_9RHOB</name>
<gene>
    <name evidence="3" type="ORF">I0K15_02230</name>
</gene>
<organism evidence="3 4">
    <name type="scientific">Pontivivens ytuae</name>
    <dbReference type="NCBI Taxonomy" id="2789856"/>
    <lineage>
        <taxon>Bacteria</taxon>
        <taxon>Pseudomonadati</taxon>
        <taxon>Pseudomonadota</taxon>
        <taxon>Alphaproteobacteria</taxon>
        <taxon>Rhodobacterales</taxon>
        <taxon>Paracoccaceae</taxon>
        <taxon>Pontivivens</taxon>
    </lineage>
</organism>
<dbReference type="Gene3D" id="3.40.190.150">
    <property type="entry name" value="Bordetella uptake gene, domain 1"/>
    <property type="match status" value="1"/>
</dbReference>
<evidence type="ECO:0000256" key="2">
    <source>
        <dbReference type="SAM" id="SignalP"/>
    </source>
</evidence>
<dbReference type="PANTHER" id="PTHR42928">
    <property type="entry name" value="TRICARBOXYLATE-BINDING PROTEIN"/>
    <property type="match status" value="1"/>
</dbReference>
<dbReference type="EMBL" id="CP064942">
    <property type="protein sequence ID" value="QPH54622.1"/>
    <property type="molecule type" value="Genomic_DNA"/>
</dbReference>
<feature type="chain" id="PRO_5032664354" evidence="2">
    <location>
        <begin position="26"/>
        <end position="319"/>
    </location>
</feature>
<dbReference type="CDD" id="cd07012">
    <property type="entry name" value="PBP2_Bug_TTT"/>
    <property type="match status" value="1"/>
</dbReference>
<dbReference type="Pfam" id="PF03401">
    <property type="entry name" value="TctC"/>
    <property type="match status" value="1"/>
</dbReference>
<reference evidence="3 4" key="1">
    <citation type="submission" date="2020-11" db="EMBL/GenBank/DDBJ databases">
        <title>Description of Pontivivens ytuae sp. nov. isolated from deep sea sediment of Mariana Trench.</title>
        <authorList>
            <person name="Wang Z."/>
            <person name="Sun Q.-L."/>
            <person name="Xu X.-D."/>
            <person name="Tang Y.-Z."/>
            <person name="Zhang J."/>
        </authorList>
    </citation>
    <scope>NUCLEOTIDE SEQUENCE [LARGE SCALE GENOMIC DNA]</scope>
    <source>
        <strain evidence="3 4">MT2928</strain>
    </source>
</reference>
<sequence>MIERRTLVKAAVAATLLASPLAAQDFPSKPITLVVGFNAGGGTDTYARALAGTINEALGMPMVVVNRPGAAGMIAAQFVTEQPADGYTLYMASAGSFLVKAMYDGEAAPVQPLEDMRILGQIGASIPGLLVPIDSPFQSAADLVAAAQDDPDALRWSHPGRGSLFQLTGVAFLQENGIAVQDVPFQGGSRARNAVAGAQVDFGFMGVQLQNGFESQIRAIGVAGSERDPANPDTPTFAEQGLPDVPLTNPQMIMASAEVPDDVAAIISEAIAATVEGETYGRLVTRAGLSVQGGTPEEARGRLEALQAELEPLVEATRE</sequence>
<protein>
    <submittedName>
        <fullName evidence="3">Tripartite tricarboxylate transporter substrate binding protein</fullName>
    </submittedName>
</protein>
<dbReference type="KEGG" id="poz:I0K15_02230"/>
<feature type="signal peptide" evidence="2">
    <location>
        <begin position="1"/>
        <end position="25"/>
    </location>
</feature>
<dbReference type="InterPro" id="IPR005064">
    <property type="entry name" value="BUG"/>
</dbReference>
<comment type="similarity">
    <text evidence="1">Belongs to the UPF0065 (bug) family.</text>
</comment>
<keyword evidence="2" id="KW-0732">Signal</keyword>
<proteinExistence type="inferred from homology"/>
<dbReference type="AlphaFoldDB" id="A0A7S9QDQ3"/>
<evidence type="ECO:0000313" key="3">
    <source>
        <dbReference type="EMBL" id="QPH54622.1"/>
    </source>
</evidence>
<dbReference type="PANTHER" id="PTHR42928:SF5">
    <property type="entry name" value="BLR1237 PROTEIN"/>
    <property type="match status" value="1"/>
</dbReference>
<dbReference type="Gene3D" id="3.40.190.10">
    <property type="entry name" value="Periplasmic binding protein-like II"/>
    <property type="match status" value="1"/>
</dbReference>
<dbReference type="Proteomes" id="UP000594800">
    <property type="component" value="Chromosome"/>
</dbReference>
<evidence type="ECO:0000313" key="4">
    <source>
        <dbReference type="Proteomes" id="UP000594800"/>
    </source>
</evidence>
<dbReference type="RefSeq" id="WP_196103831.1">
    <property type="nucleotide sequence ID" value="NZ_CP064942.1"/>
</dbReference>